<name>A0A1C7MKL7_GRIFR</name>
<dbReference type="STRING" id="5627.A0A1C7MKL7"/>
<dbReference type="EMBL" id="LUGG01000002">
    <property type="protein sequence ID" value="OBZ77380.1"/>
    <property type="molecule type" value="Genomic_DNA"/>
</dbReference>
<gene>
    <name evidence="6" type="ORF">A0H81_02748</name>
</gene>
<evidence type="ECO:0000259" key="5">
    <source>
        <dbReference type="PROSITE" id="PS51792"/>
    </source>
</evidence>
<dbReference type="PROSITE" id="PS51792">
    <property type="entry name" value="YIPPEE"/>
    <property type="match status" value="1"/>
</dbReference>
<dbReference type="Proteomes" id="UP000092993">
    <property type="component" value="Unassembled WGS sequence"/>
</dbReference>
<feature type="domain" description="Yippee" evidence="5">
    <location>
        <begin position="13"/>
        <end position="110"/>
    </location>
</feature>
<feature type="compositionally biased region" description="Basic and acidic residues" evidence="4">
    <location>
        <begin position="133"/>
        <end position="150"/>
    </location>
</feature>
<keyword evidence="2" id="KW-0479">Metal-binding</keyword>
<comment type="similarity">
    <text evidence="1">Belongs to the yippee family.</text>
</comment>
<keyword evidence="7" id="KW-1185">Reference proteome</keyword>
<feature type="region of interest" description="Disordered" evidence="4">
    <location>
        <begin position="133"/>
        <end position="161"/>
    </location>
</feature>
<evidence type="ECO:0000256" key="2">
    <source>
        <dbReference type="ARBA" id="ARBA00022723"/>
    </source>
</evidence>
<keyword evidence="3" id="KW-0862">Zinc</keyword>
<comment type="caution">
    <text evidence="6">The sequence shown here is derived from an EMBL/GenBank/DDBJ whole genome shotgun (WGS) entry which is preliminary data.</text>
</comment>
<dbReference type="OrthoDB" id="6407410at2759"/>
<accession>A0A1C7MKL7</accession>
<evidence type="ECO:0000256" key="4">
    <source>
        <dbReference type="SAM" id="MobiDB-lite"/>
    </source>
</evidence>
<dbReference type="GO" id="GO:0046872">
    <property type="term" value="F:metal ion binding"/>
    <property type="evidence" value="ECO:0007669"/>
    <property type="project" value="UniProtKB-KW"/>
</dbReference>
<dbReference type="InterPro" id="IPR004910">
    <property type="entry name" value="Yippee/Mis18/Cereblon"/>
</dbReference>
<sequence>MSRAGLDIHHPFIGLACKSCFTLITDHDHLLSKAFRGHAGKGALFSLVFNVSLDPPCILLMNTGAYTIQEFACSTCRSYLGWKIIRAHEEPEKWKEGKCVLELELLVARGETVAGRHQLRKYRSSLAVAGESGHRRAFSDDSQGARERPLGPRPRGLPSNTNRMEYRKSMIYVGQG</sequence>
<organism evidence="6 7">
    <name type="scientific">Grifola frondosa</name>
    <name type="common">Maitake</name>
    <name type="synonym">Polyporus frondosus</name>
    <dbReference type="NCBI Taxonomy" id="5627"/>
    <lineage>
        <taxon>Eukaryota</taxon>
        <taxon>Fungi</taxon>
        <taxon>Dikarya</taxon>
        <taxon>Basidiomycota</taxon>
        <taxon>Agaricomycotina</taxon>
        <taxon>Agaricomycetes</taxon>
        <taxon>Polyporales</taxon>
        <taxon>Grifolaceae</taxon>
        <taxon>Grifola</taxon>
    </lineage>
</organism>
<protein>
    <recommendedName>
        <fullName evidence="5">Yippee domain-containing protein</fullName>
    </recommendedName>
</protein>
<evidence type="ECO:0000313" key="7">
    <source>
        <dbReference type="Proteomes" id="UP000092993"/>
    </source>
</evidence>
<evidence type="ECO:0000256" key="1">
    <source>
        <dbReference type="ARBA" id="ARBA00005613"/>
    </source>
</evidence>
<evidence type="ECO:0000256" key="3">
    <source>
        <dbReference type="ARBA" id="ARBA00022833"/>
    </source>
</evidence>
<dbReference type="InterPro" id="IPR034751">
    <property type="entry name" value="Yippee"/>
</dbReference>
<proteinExistence type="inferred from homology"/>
<dbReference type="PANTHER" id="PTHR13848">
    <property type="entry name" value="PROTEIN YIPPEE-LIKE CG15309-RELATED"/>
    <property type="match status" value="1"/>
</dbReference>
<dbReference type="Pfam" id="PF03226">
    <property type="entry name" value="Yippee-Mis18"/>
    <property type="match status" value="1"/>
</dbReference>
<evidence type="ECO:0000313" key="6">
    <source>
        <dbReference type="EMBL" id="OBZ77380.1"/>
    </source>
</evidence>
<dbReference type="AlphaFoldDB" id="A0A1C7MKL7"/>
<reference evidence="6 7" key="1">
    <citation type="submission" date="2016-03" db="EMBL/GenBank/DDBJ databases">
        <title>Whole genome sequencing of Grifola frondosa 9006-11.</title>
        <authorList>
            <person name="Min B."/>
            <person name="Park H."/>
            <person name="Kim J.-G."/>
            <person name="Cho H."/>
            <person name="Oh Y.-L."/>
            <person name="Kong W.-S."/>
            <person name="Choi I.-G."/>
        </authorList>
    </citation>
    <scope>NUCLEOTIDE SEQUENCE [LARGE SCALE GENOMIC DNA]</scope>
    <source>
        <strain evidence="6 7">9006-11</strain>
    </source>
</reference>
<dbReference type="InterPro" id="IPR039058">
    <property type="entry name" value="Yippee_fam"/>
</dbReference>